<dbReference type="InterPro" id="IPR052156">
    <property type="entry name" value="BCAA_Transport_ATP-bd_LivF"/>
</dbReference>
<dbReference type="PANTHER" id="PTHR43820">
    <property type="entry name" value="HIGH-AFFINITY BRANCHED-CHAIN AMINO ACID TRANSPORT ATP-BINDING PROTEIN LIVF"/>
    <property type="match status" value="1"/>
</dbReference>
<feature type="domain" description="ABC transporter" evidence="6">
    <location>
        <begin position="6"/>
        <end position="235"/>
    </location>
</feature>
<dbReference type="GO" id="GO:0005524">
    <property type="term" value="F:ATP binding"/>
    <property type="evidence" value="ECO:0007669"/>
    <property type="project" value="UniProtKB-KW"/>
</dbReference>
<evidence type="ECO:0000259" key="6">
    <source>
        <dbReference type="PROSITE" id="PS50893"/>
    </source>
</evidence>
<dbReference type="PROSITE" id="PS00211">
    <property type="entry name" value="ABC_TRANSPORTER_1"/>
    <property type="match status" value="1"/>
</dbReference>
<dbReference type="GO" id="GO:0015658">
    <property type="term" value="F:branched-chain amino acid transmembrane transporter activity"/>
    <property type="evidence" value="ECO:0007669"/>
    <property type="project" value="TreeGrafter"/>
</dbReference>
<proteinExistence type="inferred from homology"/>
<dbReference type="InterPro" id="IPR017871">
    <property type="entry name" value="ABC_transporter-like_CS"/>
</dbReference>
<dbReference type="PROSITE" id="PS50893">
    <property type="entry name" value="ABC_TRANSPORTER_2"/>
    <property type="match status" value="1"/>
</dbReference>
<dbReference type="Proteomes" id="UP000198893">
    <property type="component" value="Unassembled WGS sequence"/>
</dbReference>
<keyword evidence="5" id="KW-0029">Amino-acid transport</keyword>
<evidence type="ECO:0000256" key="3">
    <source>
        <dbReference type="ARBA" id="ARBA00022741"/>
    </source>
</evidence>
<evidence type="ECO:0000256" key="1">
    <source>
        <dbReference type="ARBA" id="ARBA00005417"/>
    </source>
</evidence>
<dbReference type="InterPro" id="IPR027417">
    <property type="entry name" value="P-loop_NTPase"/>
</dbReference>
<name>A0A1H8LI49_9RHOB</name>
<evidence type="ECO:0000313" key="7">
    <source>
        <dbReference type="EMBL" id="SEO04824.1"/>
    </source>
</evidence>
<organism evidence="7 8">
    <name type="scientific">Salinihabitans flavidus</name>
    <dbReference type="NCBI Taxonomy" id="569882"/>
    <lineage>
        <taxon>Bacteria</taxon>
        <taxon>Pseudomonadati</taxon>
        <taxon>Pseudomonadota</taxon>
        <taxon>Alphaproteobacteria</taxon>
        <taxon>Rhodobacterales</taxon>
        <taxon>Roseobacteraceae</taxon>
        <taxon>Salinihabitans</taxon>
    </lineage>
</organism>
<evidence type="ECO:0000256" key="4">
    <source>
        <dbReference type="ARBA" id="ARBA00022840"/>
    </source>
</evidence>
<dbReference type="EMBL" id="FODS01000001">
    <property type="protein sequence ID" value="SEO04824.1"/>
    <property type="molecule type" value="Genomic_DNA"/>
</dbReference>
<keyword evidence="8" id="KW-1185">Reference proteome</keyword>
<dbReference type="GO" id="GO:0015807">
    <property type="term" value="P:L-amino acid transport"/>
    <property type="evidence" value="ECO:0007669"/>
    <property type="project" value="TreeGrafter"/>
</dbReference>
<dbReference type="GO" id="GO:0016887">
    <property type="term" value="F:ATP hydrolysis activity"/>
    <property type="evidence" value="ECO:0007669"/>
    <property type="project" value="InterPro"/>
</dbReference>
<protein>
    <submittedName>
        <fullName evidence="7">Amino acid/amide ABC transporter ATP-binding protein 2, HAAT family</fullName>
    </submittedName>
</protein>
<evidence type="ECO:0000313" key="8">
    <source>
        <dbReference type="Proteomes" id="UP000198893"/>
    </source>
</evidence>
<accession>A0A1H8LI49</accession>
<dbReference type="SUPFAM" id="SSF52540">
    <property type="entry name" value="P-loop containing nucleoside triphosphate hydrolases"/>
    <property type="match status" value="1"/>
</dbReference>
<sequence length="240" mass="25999">MADPILTLSGVKTNIAQYHILQGVDLDVPRGQVTMLLGRNGVGKTTTLRSVIGLWRAHEGTILFDGEDITRRPTPAIARMGIGFVPEDMGIFSDLTVEENMTLAAVSGPVDSARLDWLFSVFPPLKTFWKGYAGTLSGGQKQMLCIARAMIEERKLYLIDEPTKGLAPAIISTMARALRELKAQGASILLVEQNFAVARALGDGAAVMDDGRIIWAGAMRELATDKDLQERLMGLSLEAS</sequence>
<dbReference type="PANTHER" id="PTHR43820:SF2">
    <property type="entry name" value="ABC TRANSPORTER ATP-BINDING PROTEIN"/>
    <property type="match status" value="1"/>
</dbReference>
<evidence type="ECO:0000256" key="2">
    <source>
        <dbReference type="ARBA" id="ARBA00022448"/>
    </source>
</evidence>
<dbReference type="Gene3D" id="3.40.50.300">
    <property type="entry name" value="P-loop containing nucleotide triphosphate hydrolases"/>
    <property type="match status" value="1"/>
</dbReference>
<gene>
    <name evidence="7" type="ORF">SAMN04490248_101155</name>
</gene>
<dbReference type="SMART" id="SM00382">
    <property type="entry name" value="AAA"/>
    <property type="match status" value="1"/>
</dbReference>
<dbReference type="InterPro" id="IPR003593">
    <property type="entry name" value="AAA+_ATPase"/>
</dbReference>
<keyword evidence="4 7" id="KW-0067">ATP-binding</keyword>
<comment type="similarity">
    <text evidence="1">Belongs to the ABC transporter superfamily.</text>
</comment>
<dbReference type="InterPro" id="IPR003439">
    <property type="entry name" value="ABC_transporter-like_ATP-bd"/>
</dbReference>
<keyword evidence="3" id="KW-0547">Nucleotide-binding</keyword>
<dbReference type="AlphaFoldDB" id="A0A1H8LI49"/>
<evidence type="ECO:0000256" key="5">
    <source>
        <dbReference type="ARBA" id="ARBA00022970"/>
    </source>
</evidence>
<dbReference type="CDD" id="cd03224">
    <property type="entry name" value="ABC_TM1139_LivF_branched"/>
    <property type="match status" value="1"/>
</dbReference>
<dbReference type="RefSeq" id="WP_093114724.1">
    <property type="nucleotide sequence ID" value="NZ_FODS01000001.1"/>
</dbReference>
<reference evidence="7 8" key="1">
    <citation type="submission" date="2016-10" db="EMBL/GenBank/DDBJ databases">
        <authorList>
            <person name="de Groot N.N."/>
        </authorList>
    </citation>
    <scope>NUCLEOTIDE SEQUENCE [LARGE SCALE GENOMIC DNA]</scope>
    <source>
        <strain evidence="7 8">DSM 27842</strain>
    </source>
</reference>
<dbReference type="Pfam" id="PF00005">
    <property type="entry name" value="ABC_tran"/>
    <property type="match status" value="1"/>
</dbReference>
<keyword evidence="2" id="KW-0813">Transport</keyword>
<dbReference type="STRING" id="569882.SAMN04490248_101155"/>
<dbReference type="OrthoDB" id="9806149at2"/>